<dbReference type="InterPro" id="IPR013005">
    <property type="entry name" value="Ribosomal_uL4-like"/>
</dbReference>
<dbReference type="AlphaFoldDB" id="X0T6Z9"/>
<feature type="region of interest" description="Disordered" evidence="4">
    <location>
        <begin position="40"/>
        <end position="97"/>
    </location>
</feature>
<proteinExistence type="inferred from homology"/>
<evidence type="ECO:0000256" key="1">
    <source>
        <dbReference type="ARBA" id="ARBA00010528"/>
    </source>
</evidence>
<dbReference type="Pfam" id="PF00573">
    <property type="entry name" value="Ribosomal_L4"/>
    <property type="match status" value="1"/>
</dbReference>
<keyword evidence="3" id="KW-0687">Ribonucleoprotein</keyword>
<dbReference type="GO" id="GO:0005840">
    <property type="term" value="C:ribosome"/>
    <property type="evidence" value="ECO:0007669"/>
    <property type="project" value="UniProtKB-KW"/>
</dbReference>
<feature type="compositionally biased region" description="Polar residues" evidence="4">
    <location>
        <begin position="40"/>
        <end position="51"/>
    </location>
</feature>
<feature type="compositionally biased region" description="Basic residues" evidence="4">
    <location>
        <begin position="61"/>
        <end position="70"/>
    </location>
</feature>
<dbReference type="PANTHER" id="PTHR10746:SF6">
    <property type="entry name" value="LARGE RIBOSOMAL SUBUNIT PROTEIN UL4M"/>
    <property type="match status" value="1"/>
</dbReference>
<comment type="similarity">
    <text evidence="1">Belongs to the universal ribosomal protein uL4 family.</text>
</comment>
<dbReference type="EMBL" id="BARS01007437">
    <property type="protein sequence ID" value="GAF83106.1"/>
    <property type="molecule type" value="Genomic_DNA"/>
</dbReference>
<name>X0T6Z9_9ZZZZ</name>
<organism evidence="5">
    <name type="scientific">marine sediment metagenome</name>
    <dbReference type="NCBI Taxonomy" id="412755"/>
    <lineage>
        <taxon>unclassified sequences</taxon>
        <taxon>metagenomes</taxon>
        <taxon>ecological metagenomes</taxon>
    </lineage>
</organism>
<protein>
    <recommendedName>
        <fullName evidence="6">50S ribosomal protein L4</fullName>
    </recommendedName>
</protein>
<evidence type="ECO:0000256" key="2">
    <source>
        <dbReference type="ARBA" id="ARBA00022980"/>
    </source>
</evidence>
<dbReference type="GO" id="GO:0003735">
    <property type="term" value="F:structural constituent of ribosome"/>
    <property type="evidence" value="ECO:0007669"/>
    <property type="project" value="InterPro"/>
</dbReference>
<evidence type="ECO:0000313" key="5">
    <source>
        <dbReference type="EMBL" id="GAF83106.1"/>
    </source>
</evidence>
<feature type="non-terminal residue" evidence="5">
    <location>
        <position position="129"/>
    </location>
</feature>
<reference evidence="5" key="1">
    <citation type="journal article" date="2014" name="Front. Microbiol.">
        <title>High frequency of phylogenetically diverse reductive dehalogenase-homologous genes in deep subseafloor sedimentary metagenomes.</title>
        <authorList>
            <person name="Kawai M."/>
            <person name="Futagami T."/>
            <person name="Toyoda A."/>
            <person name="Takaki Y."/>
            <person name="Nishi S."/>
            <person name="Hori S."/>
            <person name="Arai W."/>
            <person name="Tsubouchi T."/>
            <person name="Morono Y."/>
            <person name="Uchiyama I."/>
            <person name="Ito T."/>
            <person name="Fujiyama A."/>
            <person name="Inagaki F."/>
            <person name="Takami H."/>
        </authorList>
    </citation>
    <scope>NUCLEOTIDE SEQUENCE</scope>
    <source>
        <strain evidence="5">Expedition CK06-06</strain>
    </source>
</reference>
<evidence type="ECO:0000256" key="3">
    <source>
        <dbReference type="ARBA" id="ARBA00023274"/>
    </source>
</evidence>
<dbReference type="NCBIfam" id="TIGR03953">
    <property type="entry name" value="rplD_bact"/>
    <property type="match status" value="1"/>
</dbReference>
<keyword evidence="2" id="KW-0689">Ribosomal protein</keyword>
<sequence length="129" mass="14227">MKLPVHNAKGKRVRQITVDDSVFGITPNMAVLHQAFVAQRANQRRGTASTKTRAEVQGSTRKLRRQKYTGRARQGGSRSPVRVGGGVAFGPRPRSYAQKLPRKMKRLAIRSVLSGKVVDGQLHVVDKLS</sequence>
<evidence type="ECO:0008006" key="6">
    <source>
        <dbReference type="Google" id="ProtNLM"/>
    </source>
</evidence>
<dbReference type="InterPro" id="IPR002136">
    <property type="entry name" value="Ribosomal_uL4"/>
</dbReference>
<comment type="caution">
    <text evidence="5">The sequence shown here is derived from an EMBL/GenBank/DDBJ whole genome shotgun (WGS) entry which is preliminary data.</text>
</comment>
<dbReference type="GO" id="GO:1990904">
    <property type="term" value="C:ribonucleoprotein complex"/>
    <property type="evidence" value="ECO:0007669"/>
    <property type="project" value="UniProtKB-KW"/>
</dbReference>
<dbReference type="PANTHER" id="PTHR10746">
    <property type="entry name" value="50S RIBOSOMAL PROTEIN L4"/>
    <property type="match status" value="1"/>
</dbReference>
<dbReference type="GO" id="GO:0006412">
    <property type="term" value="P:translation"/>
    <property type="evidence" value="ECO:0007669"/>
    <property type="project" value="InterPro"/>
</dbReference>
<accession>X0T6Z9</accession>
<evidence type="ECO:0000256" key="4">
    <source>
        <dbReference type="SAM" id="MobiDB-lite"/>
    </source>
</evidence>
<gene>
    <name evidence="5" type="ORF">S01H1_14317</name>
</gene>
<dbReference type="SUPFAM" id="SSF52166">
    <property type="entry name" value="Ribosomal protein L4"/>
    <property type="match status" value="1"/>
</dbReference>
<dbReference type="Gene3D" id="3.40.1370.10">
    <property type="match status" value="1"/>
</dbReference>
<dbReference type="InterPro" id="IPR023574">
    <property type="entry name" value="Ribosomal_uL4_dom_sf"/>
</dbReference>